<reference evidence="1" key="1">
    <citation type="submission" date="2020-07" db="EMBL/GenBank/DDBJ databases">
        <title>Huge and variable diversity of episymbiotic CPR bacteria and DPANN archaea in groundwater ecosystems.</title>
        <authorList>
            <person name="He C.Y."/>
            <person name="Keren R."/>
            <person name="Whittaker M."/>
            <person name="Farag I.F."/>
            <person name="Doudna J."/>
            <person name="Cate J.H.D."/>
            <person name="Banfield J.F."/>
        </authorList>
    </citation>
    <scope>NUCLEOTIDE SEQUENCE</scope>
    <source>
        <strain evidence="1">NC_groundwater_1482_Ag_S-0.65um_47_24</strain>
    </source>
</reference>
<dbReference type="AlphaFoldDB" id="A0A933GLJ0"/>
<proteinExistence type="predicted"/>
<organism evidence="1 2">
    <name type="scientific">Tectimicrobiota bacterium</name>
    <dbReference type="NCBI Taxonomy" id="2528274"/>
    <lineage>
        <taxon>Bacteria</taxon>
        <taxon>Pseudomonadati</taxon>
        <taxon>Nitrospinota/Tectimicrobiota group</taxon>
        <taxon>Candidatus Tectimicrobiota</taxon>
    </lineage>
</organism>
<comment type="caution">
    <text evidence="1">The sequence shown here is derived from an EMBL/GenBank/DDBJ whole genome shotgun (WGS) entry which is preliminary data.</text>
</comment>
<sequence length="253" mass="29121">MLTVASVMTMGIEHRFNDLLDKEIRPALLRVFVMNEKLCDAFENNLSELFPLRMKMFYQLLREGEFDWQVAVEDLKKSVLELKQKIEAGGNIRLAENFAFASTVSIEIMESALEKAHIETPPRDQTDIFLKMTLEDFQNLILLEALPPLTRRNLIEITKTITLLDFAILLVFLSFEKILDVPQSKLEELSICLRDWAQLYGALAQELKLWKTEAIQQKTELGLSETDIIEAKRLAEAGIEDYLENVIKDKQSV</sequence>
<gene>
    <name evidence="1" type="ORF">HY730_04300</name>
</gene>
<accession>A0A933GLJ0</accession>
<dbReference type="EMBL" id="JACQWF010000196">
    <property type="protein sequence ID" value="MBI4595583.1"/>
    <property type="molecule type" value="Genomic_DNA"/>
</dbReference>
<evidence type="ECO:0000313" key="2">
    <source>
        <dbReference type="Proteomes" id="UP000772181"/>
    </source>
</evidence>
<dbReference type="Proteomes" id="UP000772181">
    <property type="component" value="Unassembled WGS sequence"/>
</dbReference>
<protein>
    <submittedName>
        <fullName evidence="1">Uncharacterized protein</fullName>
    </submittedName>
</protein>
<name>A0A933GLJ0_UNCTE</name>
<evidence type="ECO:0000313" key="1">
    <source>
        <dbReference type="EMBL" id="MBI4595583.1"/>
    </source>
</evidence>